<protein>
    <submittedName>
        <fullName evidence="2">Uncharacterized protein</fullName>
    </submittedName>
</protein>
<evidence type="ECO:0000313" key="3">
    <source>
        <dbReference type="Proteomes" id="UP000075809"/>
    </source>
</evidence>
<accession>A0A151XEL2</accession>
<feature type="region of interest" description="Disordered" evidence="1">
    <location>
        <begin position="34"/>
        <end position="62"/>
    </location>
</feature>
<dbReference type="EMBL" id="KQ982254">
    <property type="protein sequence ID" value="KYQ58813.1"/>
    <property type="molecule type" value="Genomic_DNA"/>
</dbReference>
<dbReference type="Proteomes" id="UP000075809">
    <property type="component" value="Unassembled WGS sequence"/>
</dbReference>
<reference evidence="2 3" key="1">
    <citation type="submission" date="2015-09" db="EMBL/GenBank/DDBJ databases">
        <title>Trachymyrmex zeteki WGS genome.</title>
        <authorList>
            <person name="Nygaard S."/>
            <person name="Hu H."/>
            <person name="Boomsma J."/>
            <person name="Zhang G."/>
        </authorList>
    </citation>
    <scope>NUCLEOTIDE SEQUENCE [LARGE SCALE GENOMIC DNA]</scope>
    <source>
        <strain evidence="2">Tzet28-1</strain>
        <tissue evidence="2">Whole body</tissue>
    </source>
</reference>
<gene>
    <name evidence="2" type="ORF">ALC60_02461</name>
</gene>
<name>A0A151XEL2_9HYME</name>
<organism evidence="2 3">
    <name type="scientific">Mycetomoellerius zeteki</name>
    <dbReference type="NCBI Taxonomy" id="64791"/>
    <lineage>
        <taxon>Eukaryota</taxon>
        <taxon>Metazoa</taxon>
        <taxon>Ecdysozoa</taxon>
        <taxon>Arthropoda</taxon>
        <taxon>Hexapoda</taxon>
        <taxon>Insecta</taxon>
        <taxon>Pterygota</taxon>
        <taxon>Neoptera</taxon>
        <taxon>Endopterygota</taxon>
        <taxon>Hymenoptera</taxon>
        <taxon>Apocrita</taxon>
        <taxon>Aculeata</taxon>
        <taxon>Formicoidea</taxon>
        <taxon>Formicidae</taxon>
        <taxon>Myrmicinae</taxon>
        <taxon>Mycetomoellerius</taxon>
    </lineage>
</organism>
<sequence>MHPRRFINANPRHSLLFSSFRPPPEGEEEVSIGSVSVSSHAGRTLRGGPKIPTDRKGQVRSQKEVDIVIKTIARPTVRVELFILSRWRWPRGREAGSQHNVQETKYTGWSEFAAGRNFIYTYSEPPS</sequence>
<feature type="compositionally biased region" description="Basic and acidic residues" evidence="1">
    <location>
        <begin position="52"/>
        <end position="62"/>
    </location>
</feature>
<keyword evidence="3" id="KW-1185">Reference proteome</keyword>
<proteinExistence type="predicted"/>
<evidence type="ECO:0000313" key="2">
    <source>
        <dbReference type="EMBL" id="KYQ58813.1"/>
    </source>
</evidence>
<evidence type="ECO:0000256" key="1">
    <source>
        <dbReference type="SAM" id="MobiDB-lite"/>
    </source>
</evidence>
<dbReference type="AlphaFoldDB" id="A0A151XEL2"/>